<accession>A0A060T380</accession>
<protein>
    <submittedName>
        <fullName evidence="1">ARAD1C35200p</fullName>
    </submittedName>
</protein>
<sequence length="457" mass="52328">MENFELPLALGLLHHEEEHPTIGTDLREINEWEHFDDWVGETLDMIRDEQFWNLELPCSIPHDFVISIGDRADLQDALAGIVLRLASLPLQALYGSQTGFARGEDIMGSVGNFDFAAVRNQTPIVVIQALLPGHEHSIGLDKAMVNEQYVHKIYAQMLFNGINYGIITTYRNTWFVRLTASGIEVSEAVKFNQHTGHTTVGAIVATVMRAWNQPRQWPWLPFRQERQASHLGGWAEIMLGNGYRNEDGLYICIGRYRHHGSPSWEEGCVIKCVDSSSSRAQSLHWEAELYKRINHESTAMKHRRYPLNFPTMIAYGEVWNCLSVLVLKSVGRPLNLHDFGAISNLPHKIMGPVKALHQLNFVHNDIRLCNFVIDEGKVSLVSLGHCVFTGSVSKKLGELNKVDRLVRYHRQRLLRSGKDKAWRQNMHRRLYSGWHRYQHKYVRVTLNNSIKAIKLSL</sequence>
<evidence type="ECO:0000313" key="1">
    <source>
        <dbReference type="EMBL" id="CDP35423.1"/>
    </source>
</evidence>
<proteinExistence type="predicted"/>
<dbReference type="SUPFAM" id="SSF56112">
    <property type="entry name" value="Protein kinase-like (PK-like)"/>
    <property type="match status" value="1"/>
</dbReference>
<dbReference type="EMBL" id="HG937693">
    <property type="protein sequence ID" value="CDP35423.1"/>
    <property type="molecule type" value="Genomic_DNA"/>
</dbReference>
<dbReference type="PANTHER" id="PTHR37171">
    <property type="entry name" value="SERINE/THREONINE-PROTEIN KINASE YRZF-RELATED"/>
    <property type="match status" value="1"/>
</dbReference>
<name>A0A060T380_BLAAD</name>
<gene>
    <name evidence="1" type="ORF">GNLVRS02_ARAD1C35200g</name>
</gene>
<dbReference type="InterPro" id="IPR011009">
    <property type="entry name" value="Kinase-like_dom_sf"/>
</dbReference>
<reference evidence="1" key="1">
    <citation type="submission" date="2014-02" db="EMBL/GenBank/DDBJ databases">
        <authorList>
            <person name="Genoscope - CEA"/>
        </authorList>
    </citation>
    <scope>NUCLEOTIDE SEQUENCE</scope>
    <source>
        <strain evidence="1">LS3</strain>
    </source>
</reference>
<dbReference type="InterPro" id="IPR052396">
    <property type="entry name" value="Meiotic_Drive_Suppr_Kinase"/>
</dbReference>
<organism evidence="1">
    <name type="scientific">Blastobotrys adeninivorans</name>
    <name type="common">Yeast</name>
    <name type="synonym">Arxula adeninivorans</name>
    <dbReference type="NCBI Taxonomy" id="409370"/>
    <lineage>
        <taxon>Eukaryota</taxon>
        <taxon>Fungi</taxon>
        <taxon>Dikarya</taxon>
        <taxon>Ascomycota</taxon>
        <taxon>Saccharomycotina</taxon>
        <taxon>Dipodascomycetes</taxon>
        <taxon>Dipodascales</taxon>
        <taxon>Trichomonascaceae</taxon>
        <taxon>Blastobotrys</taxon>
    </lineage>
</organism>
<dbReference type="PANTHER" id="PTHR37171:SF1">
    <property type="entry name" value="SERINE_THREONINE-PROTEIN KINASE YRZF-RELATED"/>
    <property type="match status" value="1"/>
</dbReference>
<reference evidence="1" key="2">
    <citation type="submission" date="2014-06" db="EMBL/GenBank/DDBJ databases">
        <title>The complete genome of Blastobotrys (Arxula) adeninivorans LS3 - a yeast of biotechnological interest.</title>
        <authorList>
            <person name="Kunze G."/>
            <person name="Gaillardin C."/>
            <person name="Czernicka M."/>
            <person name="Durrens P."/>
            <person name="Martin T."/>
            <person name="Boer E."/>
            <person name="Gabaldon T."/>
            <person name="Cruz J."/>
            <person name="Talla E."/>
            <person name="Marck C."/>
            <person name="Goffeau A."/>
            <person name="Barbe V."/>
            <person name="Baret P."/>
            <person name="Baronian K."/>
            <person name="Beier S."/>
            <person name="Bleykasten C."/>
            <person name="Bode R."/>
            <person name="Casaregola S."/>
            <person name="Despons L."/>
            <person name="Fairhead C."/>
            <person name="Giersberg M."/>
            <person name="Gierski P."/>
            <person name="Hahnel U."/>
            <person name="Hartmann A."/>
            <person name="Jankowska D."/>
            <person name="Jubin C."/>
            <person name="Jung P."/>
            <person name="Lafontaine I."/>
            <person name="Leh-Louis V."/>
            <person name="Lemaire M."/>
            <person name="Marcet-Houben M."/>
            <person name="Mascher M."/>
            <person name="Morel G."/>
            <person name="Richard G.-F."/>
            <person name="Riechen J."/>
            <person name="Sacerdot C."/>
            <person name="Sarkar A."/>
            <person name="Savel G."/>
            <person name="Schacherer J."/>
            <person name="Sherman D."/>
            <person name="Straub M.-L."/>
            <person name="Stein N."/>
            <person name="Thierry A."/>
            <person name="Trautwein-Schult A."/>
            <person name="Westhof E."/>
            <person name="Worch S."/>
            <person name="Dujon B."/>
            <person name="Souciet J.-L."/>
            <person name="Wincker P."/>
            <person name="Scholz U."/>
            <person name="Neuveglise N."/>
        </authorList>
    </citation>
    <scope>NUCLEOTIDE SEQUENCE</scope>
    <source>
        <strain evidence="1">LS3</strain>
    </source>
</reference>
<dbReference type="AlphaFoldDB" id="A0A060T380"/>